<keyword evidence="3 8" id="KW-0479">Metal-binding</keyword>
<comment type="similarity">
    <text evidence="2">In the C-terminal section; belongs to the Mrp/NBP35 ATP-binding proteins family.</text>
</comment>
<evidence type="ECO:0000313" key="10">
    <source>
        <dbReference type="EMBL" id="QDT61590.1"/>
    </source>
</evidence>
<evidence type="ECO:0000256" key="6">
    <source>
        <dbReference type="ARBA" id="ARBA00023004"/>
    </source>
</evidence>
<name>A0A517SZL6_9BACT</name>
<feature type="domain" description="MIP18 family-like" evidence="9">
    <location>
        <begin position="10"/>
        <end position="77"/>
    </location>
</feature>
<keyword evidence="6 8" id="KW-0408">Iron</keyword>
<dbReference type="GO" id="GO:0046872">
    <property type="term" value="F:metal ion binding"/>
    <property type="evidence" value="ECO:0007669"/>
    <property type="project" value="UniProtKB-KW"/>
</dbReference>
<evidence type="ECO:0000256" key="2">
    <source>
        <dbReference type="ARBA" id="ARBA00008205"/>
    </source>
</evidence>
<keyword evidence="7 8" id="KW-0411">Iron-sulfur</keyword>
<sequence length="367" mass="38600">MSDSQSISTDAVQQLLDNHLDPETGRPMGSMGQIVDVSVDGQSIHATIGLSTHSLPIEQRVLEQIESKLSAKFPGCRSELTTAIHPRPAARVGQSALRAKSIIAVGSGKGGVGKSTVATGLALALRSFGCKVGLMDADVYGPSVPHLLGLTGRPAMTESKRIAPISVPASGKAPEMPVMSMGFMVEPDQAVIWRGPMLHGSINQFLSMTEWGELDYLIIDMPPGTGDVALTLSQAIPVTGSVVVCTPQEVALLDAVKAVAMFKKVNIPVLGMVENMSGFRCPDNNKVYDIFGSGGTRQKAEELSIACLATLPIDIQLREAGDEGRLAEVIETNTNAGNPLKRMAQSLVEAIAMRTTAAPPAPSLPTL</sequence>
<comment type="similarity">
    <text evidence="1">In the N-terminal section; belongs to the MIP18 family.</text>
</comment>
<evidence type="ECO:0000256" key="7">
    <source>
        <dbReference type="ARBA" id="ARBA00023014"/>
    </source>
</evidence>
<comment type="similarity">
    <text evidence="8">Belongs to the Mrp/NBP35 ATP-binding proteins family.</text>
</comment>
<dbReference type="PANTHER" id="PTHR42961">
    <property type="entry name" value="IRON-SULFUR PROTEIN NUBPL"/>
    <property type="match status" value="1"/>
</dbReference>
<feature type="binding site" evidence="8">
    <location>
        <begin position="108"/>
        <end position="115"/>
    </location>
    <ligand>
        <name>ATP</name>
        <dbReference type="ChEBI" id="CHEBI:30616"/>
    </ligand>
</feature>
<dbReference type="InterPro" id="IPR002744">
    <property type="entry name" value="MIP18-like"/>
</dbReference>
<comment type="function">
    <text evidence="8">Binds and transfers iron-sulfur (Fe-S) clusters to target apoproteins. Can hydrolyze ATP.</text>
</comment>
<dbReference type="AlphaFoldDB" id="A0A517SZL6"/>
<organism evidence="10 11">
    <name type="scientific">Stieleria bergensis</name>
    <dbReference type="NCBI Taxonomy" id="2528025"/>
    <lineage>
        <taxon>Bacteria</taxon>
        <taxon>Pseudomonadati</taxon>
        <taxon>Planctomycetota</taxon>
        <taxon>Planctomycetia</taxon>
        <taxon>Pirellulales</taxon>
        <taxon>Pirellulaceae</taxon>
        <taxon>Stieleria</taxon>
    </lineage>
</organism>
<evidence type="ECO:0000256" key="4">
    <source>
        <dbReference type="ARBA" id="ARBA00022741"/>
    </source>
</evidence>
<dbReference type="InterPro" id="IPR000808">
    <property type="entry name" value="Mrp-like_CS"/>
</dbReference>
<dbReference type="InterPro" id="IPR019591">
    <property type="entry name" value="Mrp/NBP35_ATP-bd"/>
</dbReference>
<keyword evidence="8" id="KW-0378">Hydrolase</keyword>
<dbReference type="SUPFAM" id="SSF117916">
    <property type="entry name" value="Fe-S cluster assembly (FSCA) domain-like"/>
    <property type="match status" value="1"/>
</dbReference>
<dbReference type="GO" id="GO:0005524">
    <property type="term" value="F:ATP binding"/>
    <property type="evidence" value="ECO:0007669"/>
    <property type="project" value="UniProtKB-UniRule"/>
</dbReference>
<dbReference type="RefSeq" id="WP_145275761.1">
    <property type="nucleotide sequence ID" value="NZ_CP036272.1"/>
</dbReference>
<keyword evidence="4 8" id="KW-0547">Nucleotide-binding</keyword>
<dbReference type="EMBL" id="CP036272">
    <property type="protein sequence ID" value="QDT61590.1"/>
    <property type="molecule type" value="Genomic_DNA"/>
</dbReference>
<dbReference type="InterPro" id="IPR034904">
    <property type="entry name" value="FSCA_dom_sf"/>
</dbReference>
<dbReference type="HAMAP" id="MF_02040">
    <property type="entry name" value="Mrp_NBP35"/>
    <property type="match status" value="1"/>
</dbReference>
<evidence type="ECO:0000256" key="5">
    <source>
        <dbReference type="ARBA" id="ARBA00022840"/>
    </source>
</evidence>
<dbReference type="GO" id="GO:0140663">
    <property type="term" value="F:ATP-dependent FeS chaperone activity"/>
    <property type="evidence" value="ECO:0007669"/>
    <property type="project" value="InterPro"/>
</dbReference>
<evidence type="ECO:0000259" key="9">
    <source>
        <dbReference type="Pfam" id="PF01883"/>
    </source>
</evidence>
<dbReference type="SUPFAM" id="SSF52540">
    <property type="entry name" value="P-loop containing nucleoside triphosphate hydrolases"/>
    <property type="match status" value="1"/>
</dbReference>
<dbReference type="GO" id="GO:0051539">
    <property type="term" value="F:4 iron, 4 sulfur cluster binding"/>
    <property type="evidence" value="ECO:0007669"/>
    <property type="project" value="TreeGrafter"/>
</dbReference>
<evidence type="ECO:0000313" key="11">
    <source>
        <dbReference type="Proteomes" id="UP000315003"/>
    </source>
</evidence>
<dbReference type="OrthoDB" id="9809679at2"/>
<reference evidence="10 11" key="1">
    <citation type="submission" date="2019-02" db="EMBL/GenBank/DDBJ databases">
        <title>Deep-cultivation of Planctomycetes and their phenomic and genomic characterization uncovers novel biology.</title>
        <authorList>
            <person name="Wiegand S."/>
            <person name="Jogler M."/>
            <person name="Boedeker C."/>
            <person name="Pinto D."/>
            <person name="Vollmers J."/>
            <person name="Rivas-Marin E."/>
            <person name="Kohn T."/>
            <person name="Peeters S.H."/>
            <person name="Heuer A."/>
            <person name="Rast P."/>
            <person name="Oberbeckmann S."/>
            <person name="Bunk B."/>
            <person name="Jeske O."/>
            <person name="Meyerdierks A."/>
            <person name="Storesund J.E."/>
            <person name="Kallscheuer N."/>
            <person name="Luecker S."/>
            <person name="Lage O.M."/>
            <person name="Pohl T."/>
            <person name="Merkel B.J."/>
            <person name="Hornburger P."/>
            <person name="Mueller R.-W."/>
            <person name="Bruemmer F."/>
            <person name="Labrenz M."/>
            <person name="Spormann A.M."/>
            <person name="Op den Camp H."/>
            <person name="Overmann J."/>
            <person name="Amann R."/>
            <person name="Jetten M.S.M."/>
            <person name="Mascher T."/>
            <person name="Medema M.H."/>
            <person name="Devos D.P."/>
            <person name="Kaster A.-K."/>
            <person name="Ovreas L."/>
            <person name="Rohde M."/>
            <person name="Galperin M.Y."/>
            <person name="Jogler C."/>
        </authorList>
    </citation>
    <scope>NUCLEOTIDE SEQUENCE [LARGE SCALE GENOMIC DNA]</scope>
    <source>
        <strain evidence="10 11">SV_7m_r</strain>
    </source>
</reference>
<dbReference type="Pfam" id="PF10609">
    <property type="entry name" value="ParA"/>
    <property type="match status" value="1"/>
</dbReference>
<dbReference type="FunFam" id="3.40.50.300:FF:001119">
    <property type="entry name" value="Iron-sulfur cluster carrier protein"/>
    <property type="match status" value="1"/>
</dbReference>
<accession>A0A517SZL6</accession>
<keyword evidence="11" id="KW-1185">Reference proteome</keyword>
<keyword evidence="5 8" id="KW-0067">ATP-binding</keyword>
<dbReference type="PANTHER" id="PTHR42961:SF2">
    <property type="entry name" value="IRON-SULFUR PROTEIN NUBPL"/>
    <property type="match status" value="1"/>
</dbReference>
<protein>
    <recommendedName>
        <fullName evidence="8">Iron-sulfur cluster carrier protein</fullName>
    </recommendedName>
</protein>
<evidence type="ECO:0000256" key="8">
    <source>
        <dbReference type="HAMAP-Rule" id="MF_02040"/>
    </source>
</evidence>
<dbReference type="GO" id="GO:0016887">
    <property type="term" value="F:ATP hydrolysis activity"/>
    <property type="evidence" value="ECO:0007669"/>
    <property type="project" value="UniProtKB-UniRule"/>
</dbReference>
<dbReference type="PROSITE" id="PS01215">
    <property type="entry name" value="MRP"/>
    <property type="match status" value="1"/>
</dbReference>
<dbReference type="Gene3D" id="3.40.50.300">
    <property type="entry name" value="P-loop containing nucleotide triphosphate hydrolases"/>
    <property type="match status" value="1"/>
</dbReference>
<dbReference type="CDD" id="cd02037">
    <property type="entry name" value="Mrp_NBP35"/>
    <property type="match status" value="1"/>
</dbReference>
<dbReference type="InterPro" id="IPR033756">
    <property type="entry name" value="YlxH/NBP35"/>
</dbReference>
<dbReference type="InterPro" id="IPR027417">
    <property type="entry name" value="P-loop_NTPase"/>
</dbReference>
<dbReference type="GO" id="GO:0016226">
    <property type="term" value="P:iron-sulfur cluster assembly"/>
    <property type="evidence" value="ECO:0007669"/>
    <property type="project" value="InterPro"/>
</dbReference>
<evidence type="ECO:0000256" key="3">
    <source>
        <dbReference type="ARBA" id="ARBA00022723"/>
    </source>
</evidence>
<proteinExistence type="inferred from homology"/>
<dbReference type="InterPro" id="IPR044304">
    <property type="entry name" value="NUBPL-like"/>
</dbReference>
<dbReference type="Pfam" id="PF01883">
    <property type="entry name" value="FeS_assembly_P"/>
    <property type="match status" value="1"/>
</dbReference>
<dbReference type="Gene3D" id="3.30.300.130">
    <property type="entry name" value="Fe-S cluster assembly (FSCA)"/>
    <property type="match status" value="1"/>
</dbReference>
<dbReference type="Proteomes" id="UP000315003">
    <property type="component" value="Chromosome"/>
</dbReference>
<evidence type="ECO:0000256" key="1">
    <source>
        <dbReference type="ARBA" id="ARBA00007352"/>
    </source>
</evidence>
<comment type="subunit">
    <text evidence="8">Homodimer.</text>
</comment>
<gene>
    <name evidence="10" type="primary">ylxH</name>
    <name evidence="10" type="ORF">SV7mr_41270</name>
</gene>